<dbReference type="EMBL" id="BK015479">
    <property type="protein sequence ID" value="DAE08907.1"/>
    <property type="molecule type" value="Genomic_DNA"/>
</dbReference>
<reference evidence="1" key="1">
    <citation type="journal article" date="2021" name="Proc. Natl. Acad. Sci. U.S.A.">
        <title>A Catalog of Tens of Thousands of Viruses from Human Metagenomes Reveals Hidden Associations with Chronic Diseases.</title>
        <authorList>
            <person name="Tisza M.J."/>
            <person name="Buck C.B."/>
        </authorList>
    </citation>
    <scope>NUCLEOTIDE SEQUENCE</scope>
    <source>
        <strain evidence="1">CtDiR9</strain>
    </source>
</reference>
<sequence>MSNWNRFVRETLAKQRDKSDKWDKGNLHAQLDIIKRVENNSDFSEKERLKDGESK</sequence>
<name>A0A8S5PQZ5_9CAUD</name>
<organism evidence="1">
    <name type="scientific">Siphoviridae sp. ctDiR9</name>
    <dbReference type="NCBI Taxonomy" id="2825388"/>
    <lineage>
        <taxon>Viruses</taxon>
        <taxon>Duplodnaviria</taxon>
        <taxon>Heunggongvirae</taxon>
        <taxon>Uroviricota</taxon>
        <taxon>Caudoviricetes</taxon>
    </lineage>
</organism>
<protein>
    <submittedName>
        <fullName evidence="1">Uncharacterized protein</fullName>
    </submittedName>
</protein>
<accession>A0A8S5PQZ5</accession>
<evidence type="ECO:0000313" key="1">
    <source>
        <dbReference type="EMBL" id="DAE08907.1"/>
    </source>
</evidence>
<proteinExistence type="predicted"/>